<comment type="caution">
    <text evidence="8">The sequence shown here is derived from an EMBL/GenBank/DDBJ whole genome shotgun (WGS) entry which is preliminary data.</text>
</comment>
<gene>
    <name evidence="8" type="ORF">N7458_008888</name>
</gene>
<accession>A0AAD6FXV6</accession>
<feature type="signal peptide" evidence="6">
    <location>
        <begin position="1"/>
        <end position="20"/>
    </location>
</feature>
<dbReference type="Proteomes" id="UP001213681">
    <property type="component" value="Unassembled WGS sequence"/>
</dbReference>
<keyword evidence="9" id="KW-1185">Reference proteome</keyword>
<evidence type="ECO:0000256" key="4">
    <source>
        <dbReference type="ARBA" id="ARBA00023242"/>
    </source>
</evidence>
<evidence type="ECO:0000256" key="3">
    <source>
        <dbReference type="ARBA" id="ARBA00023163"/>
    </source>
</evidence>
<name>A0AAD6FXV6_9EURO</name>
<dbReference type="PANTHER" id="PTHR31001">
    <property type="entry name" value="UNCHARACTERIZED TRANSCRIPTIONAL REGULATORY PROTEIN"/>
    <property type="match status" value="1"/>
</dbReference>
<dbReference type="GO" id="GO:0003677">
    <property type="term" value="F:DNA binding"/>
    <property type="evidence" value="ECO:0007669"/>
    <property type="project" value="InterPro"/>
</dbReference>
<dbReference type="PANTHER" id="PTHR31001:SF74">
    <property type="entry name" value="ZN(II)2CYS6 TRANSCRIPTION FACTOR (EUROFUNG)"/>
    <property type="match status" value="1"/>
</dbReference>
<dbReference type="GeneID" id="81602513"/>
<dbReference type="GO" id="GO:0005634">
    <property type="term" value="C:nucleus"/>
    <property type="evidence" value="ECO:0007669"/>
    <property type="project" value="UniProtKB-SubCell"/>
</dbReference>
<dbReference type="AlphaFoldDB" id="A0AAD6FXV6"/>
<keyword evidence="4" id="KW-0539">Nucleus</keyword>
<evidence type="ECO:0000313" key="8">
    <source>
        <dbReference type="EMBL" id="KAJ5437890.1"/>
    </source>
</evidence>
<dbReference type="InterPro" id="IPR050613">
    <property type="entry name" value="Sec_Metabolite_Reg"/>
</dbReference>
<dbReference type="SMART" id="SM00906">
    <property type="entry name" value="Fungal_trans"/>
    <property type="match status" value="1"/>
</dbReference>
<comment type="subcellular location">
    <subcellularLocation>
        <location evidence="1">Nucleus</location>
    </subcellularLocation>
</comment>
<dbReference type="InterPro" id="IPR007219">
    <property type="entry name" value="XnlR_reg_dom"/>
</dbReference>
<reference evidence="8" key="2">
    <citation type="journal article" date="2023" name="IMA Fungus">
        <title>Comparative genomic study of the Penicillium genus elucidates a diverse pangenome and 15 lateral gene transfer events.</title>
        <authorList>
            <person name="Petersen C."/>
            <person name="Sorensen T."/>
            <person name="Nielsen M.R."/>
            <person name="Sondergaard T.E."/>
            <person name="Sorensen J.L."/>
            <person name="Fitzpatrick D.A."/>
            <person name="Frisvad J.C."/>
            <person name="Nielsen K.L."/>
        </authorList>
    </citation>
    <scope>NUCLEOTIDE SEQUENCE</scope>
    <source>
        <strain evidence="8">IBT 16125</strain>
    </source>
</reference>
<dbReference type="RefSeq" id="XP_056761119.1">
    <property type="nucleotide sequence ID" value="XM_056912270.1"/>
</dbReference>
<dbReference type="GO" id="GO:0006351">
    <property type="term" value="P:DNA-templated transcription"/>
    <property type="evidence" value="ECO:0007669"/>
    <property type="project" value="InterPro"/>
</dbReference>
<evidence type="ECO:0000256" key="2">
    <source>
        <dbReference type="ARBA" id="ARBA00023015"/>
    </source>
</evidence>
<dbReference type="GO" id="GO:0008270">
    <property type="term" value="F:zinc ion binding"/>
    <property type="evidence" value="ECO:0007669"/>
    <property type="project" value="InterPro"/>
</dbReference>
<evidence type="ECO:0000259" key="7">
    <source>
        <dbReference type="SMART" id="SM00906"/>
    </source>
</evidence>
<keyword evidence="6" id="KW-0732">Signal</keyword>
<dbReference type="Pfam" id="PF04082">
    <property type="entry name" value="Fungal_trans"/>
    <property type="match status" value="1"/>
</dbReference>
<keyword evidence="3" id="KW-0804">Transcription</keyword>
<evidence type="ECO:0000256" key="1">
    <source>
        <dbReference type="ARBA" id="ARBA00004123"/>
    </source>
</evidence>
<evidence type="ECO:0000313" key="9">
    <source>
        <dbReference type="Proteomes" id="UP001213681"/>
    </source>
</evidence>
<evidence type="ECO:0000256" key="6">
    <source>
        <dbReference type="SAM" id="SignalP"/>
    </source>
</evidence>
<feature type="domain" description="Xylanolytic transcriptional activator regulatory" evidence="7">
    <location>
        <begin position="76"/>
        <end position="150"/>
    </location>
</feature>
<organism evidence="8 9">
    <name type="scientific">Penicillium daleae</name>
    <dbReference type="NCBI Taxonomy" id="63821"/>
    <lineage>
        <taxon>Eukaryota</taxon>
        <taxon>Fungi</taxon>
        <taxon>Dikarya</taxon>
        <taxon>Ascomycota</taxon>
        <taxon>Pezizomycotina</taxon>
        <taxon>Eurotiomycetes</taxon>
        <taxon>Eurotiomycetidae</taxon>
        <taxon>Eurotiales</taxon>
        <taxon>Aspergillaceae</taxon>
        <taxon>Penicillium</taxon>
    </lineage>
</organism>
<proteinExistence type="predicted"/>
<feature type="region of interest" description="Disordered" evidence="5">
    <location>
        <begin position="141"/>
        <end position="166"/>
    </location>
</feature>
<dbReference type="CDD" id="cd12148">
    <property type="entry name" value="fungal_TF_MHR"/>
    <property type="match status" value="1"/>
</dbReference>
<evidence type="ECO:0000256" key="5">
    <source>
        <dbReference type="SAM" id="MobiDB-lite"/>
    </source>
</evidence>
<protein>
    <recommendedName>
        <fullName evidence="7">Xylanolytic transcriptional activator regulatory domain-containing protein</fullName>
    </recommendedName>
</protein>
<reference evidence="8" key="1">
    <citation type="submission" date="2022-12" db="EMBL/GenBank/DDBJ databases">
        <authorList>
            <person name="Petersen C."/>
        </authorList>
    </citation>
    <scope>NUCLEOTIDE SEQUENCE</scope>
    <source>
        <strain evidence="8">IBT 16125</strain>
    </source>
</reference>
<dbReference type="EMBL" id="JAPVEA010000008">
    <property type="protein sequence ID" value="KAJ5437890.1"/>
    <property type="molecule type" value="Genomic_DNA"/>
</dbReference>
<feature type="chain" id="PRO_5041919728" description="Xylanolytic transcriptional activator regulatory domain-containing protein" evidence="6">
    <location>
        <begin position="21"/>
        <end position="436"/>
    </location>
</feature>
<keyword evidence="2" id="KW-0805">Transcription regulation</keyword>
<sequence>MWTGKLYGVMCLSLLFHSQSNPDLENVRGSIKQYRERISQCLVLGKYHDCPPDTIETLLFALNARFLQSGDAQTDDLIFLGIIVRMAQRMGYHRDPSHFPHTSPFQGEMRRRVWSIIVDTDVLVSAQVGLPRLLREYQSDTAPPRNLLDDDFDENTAELPQPRPSSFETPTQWLVAKNRLISMFGIITDFSTSIRRPEYAEVMRMDKLVQETYTSTPENLRERSMSKSLMDTPGTIILRIQLILLLEKAKCVLHYRFLALARTDKGFAFSRTTCIESALHVLDYHFLVHQETKPGGRLFKEQWKLLSPIMRSNFLLATTLLCLELNFHFSIDSAANPEQIPLTEVVVQRILQALRRSYTVWIQLKDAPNESGKAVQALDLVFSKAQRQVGDVFSALALEAGGLADVTTSQPQNAGIVALIHSNFHEIMEFDLKFNK</sequence>